<dbReference type="Gene3D" id="3.30.1330.60">
    <property type="entry name" value="OmpA-like domain"/>
    <property type="match status" value="1"/>
</dbReference>
<dbReference type="PROSITE" id="PS51123">
    <property type="entry name" value="OMPA_2"/>
    <property type="match status" value="1"/>
</dbReference>
<dbReference type="CDD" id="cd07185">
    <property type="entry name" value="OmpA_C-like"/>
    <property type="match status" value="1"/>
</dbReference>
<protein>
    <submittedName>
        <fullName evidence="4">OmpA family protein</fullName>
    </submittedName>
</protein>
<keyword evidence="1 2" id="KW-0472">Membrane</keyword>
<dbReference type="SUPFAM" id="SSF103088">
    <property type="entry name" value="OmpA-like"/>
    <property type="match status" value="1"/>
</dbReference>
<feature type="transmembrane region" description="Helical" evidence="2">
    <location>
        <begin position="20"/>
        <end position="44"/>
    </location>
</feature>
<dbReference type="InterPro" id="IPR006665">
    <property type="entry name" value="OmpA-like"/>
</dbReference>
<dbReference type="InterPro" id="IPR050330">
    <property type="entry name" value="Bact_OuterMem_StrucFunc"/>
</dbReference>
<gene>
    <name evidence="4" type="ORF">IM676_18855</name>
</gene>
<evidence type="ECO:0000256" key="1">
    <source>
        <dbReference type="PROSITE-ProRule" id="PRU00473"/>
    </source>
</evidence>
<dbReference type="PANTHER" id="PTHR30329:SF21">
    <property type="entry name" value="LIPOPROTEIN YIAD-RELATED"/>
    <property type="match status" value="1"/>
</dbReference>
<dbReference type="KEGG" id="aee:IM676_18855"/>
<accession>A0A7S6U5J0</accession>
<name>A0A7S6U5J0_9CYAN</name>
<organism evidence="4 5">
    <name type="scientific">Anabaenopsis elenkinii CCIBt3563</name>
    <dbReference type="NCBI Taxonomy" id="2779889"/>
    <lineage>
        <taxon>Bacteria</taxon>
        <taxon>Bacillati</taxon>
        <taxon>Cyanobacteriota</taxon>
        <taxon>Cyanophyceae</taxon>
        <taxon>Nostocales</taxon>
        <taxon>Nodulariaceae</taxon>
        <taxon>Anabaenopsis</taxon>
    </lineage>
</organism>
<proteinExistence type="predicted"/>
<dbReference type="Pfam" id="PF00691">
    <property type="entry name" value="OmpA"/>
    <property type="match status" value="1"/>
</dbReference>
<evidence type="ECO:0000256" key="2">
    <source>
        <dbReference type="SAM" id="Phobius"/>
    </source>
</evidence>
<dbReference type="GO" id="GO:0016020">
    <property type="term" value="C:membrane"/>
    <property type="evidence" value="ECO:0007669"/>
    <property type="project" value="UniProtKB-UniRule"/>
</dbReference>
<dbReference type="InterPro" id="IPR036737">
    <property type="entry name" value="OmpA-like_sf"/>
</dbReference>
<feature type="domain" description="OmpA-like" evidence="3">
    <location>
        <begin position="75"/>
        <end position="204"/>
    </location>
</feature>
<keyword evidence="2" id="KW-1133">Transmembrane helix</keyword>
<evidence type="ECO:0000313" key="5">
    <source>
        <dbReference type="Proteomes" id="UP000593846"/>
    </source>
</evidence>
<dbReference type="AlphaFoldDB" id="A0A7S6U5J0"/>
<reference evidence="5" key="1">
    <citation type="submission" date="2020-10" db="EMBL/GenBank/DDBJ databases">
        <title>Genome-based taxonomic classification of the species Anabaenopsis elenkinii.</title>
        <authorList>
            <person name="Delbaje E."/>
            <person name="Andreote A.P.D."/>
            <person name="Pellegrinetti T.A."/>
            <person name="Cruz R.B."/>
            <person name="Branco L.H.Z."/>
            <person name="Fiore M.F."/>
        </authorList>
    </citation>
    <scope>NUCLEOTIDE SEQUENCE [LARGE SCALE GENOMIC DNA]</scope>
    <source>
        <strain evidence="5">CCIBt3563</strain>
    </source>
</reference>
<dbReference type="Proteomes" id="UP000593846">
    <property type="component" value="Chromosome"/>
</dbReference>
<evidence type="ECO:0000259" key="3">
    <source>
        <dbReference type="PROSITE" id="PS51123"/>
    </source>
</evidence>
<keyword evidence="2" id="KW-0812">Transmembrane</keyword>
<keyword evidence="5" id="KW-1185">Reference proteome</keyword>
<evidence type="ECO:0000313" key="4">
    <source>
        <dbReference type="EMBL" id="QOV22679.1"/>
    </source>
</evidence>
<dbReference type="EMBL" id="CP063311">
    <property type="protein sequence ID" value="QOV22679.1"/>
    <property type="molecule type" value="Genomic_DNA"/>
</dbReference>
<dbReference type="PANTHER" id="PTHR30329">
    <property type="entry name" value="STATOR ELEMENT OF FLAGELLAR MOTOR COMPLEX"/>
    <property type="match status" value="1"/>
</dbReference>
<sequence>MNNFSDWEPTPQIEEDNSSVLLAIGDMMSGLLMIFALLFITVSLQLSQRSEPRRIVIGEVIGALKANNVKVEVNPDTGDISLKENILFPENSAQLSDAGKSTLRSFIPVYSNVILSNPEYEKEITRVVIEGHTSSSGTYNGNLQLSLLRSFAVAEYIFSPEMKFQTKSQLSQKILASGRGEIEANPNIDDPNDRKVIFRLQFKGDNLSGIFPSK</sequence>
<dbReference type="RefSeq" id="WP_200988297.1">
    <property type="nucleotide sequence ID" value="NZ_CP063311.1"/>
</dbReference>